<comment type="caution">
    <text evidence="7">The sequence shown here is derived from an EMBL/GenBank/DDBJ whole genome shotgun (WGS) entry which is preliminary data.</text>
</comment>
<evidence type="ECO:0000313" key="7">
    <source>
        <dbReference type="EMBL" id="RUR34047.1"/>
    </source>
</evidence>
<feature type="domain" description="UmuC" evidence="6">
    <location>
        <begin position="2"/>
        <end position="187"/>
    </location>
</feature>
<keyword evidence="2" id="KW-0227">DNA damage</keyword>
<dbReference type="GO" id="GO:0003887">
    <property type="term" value="F:DNA-directed DNA polymerase activity"/>
    <property type="evidence" value="ECO:0007669"/>
    <property type="project" value="TreeGrafter"/>
</dbReference>
<dbReference type="Gene3D" id="3.40.1170.60">
    <property type="match status" value="1"/>
</dbReference>
<accession>A0A3S0W7P9</accession>
<dbReference type="PANTHER" id="PTHR11076:SF34">
    <property type="entry name" value="PROTEIN UMUC"/>
    <property type="match status" value="1"/>
</dbReference>
<dbReference type="InterPro" id="IPR024728">
    <property type="entry name" value="PolY_HhH_motif"/>
</dbReference>
<reference evidence="7 8" key="1">
    <citation type="submission" date="2018-12" db="EMBL/GenBank/DDBJ databases">
        <title>three novel Halomonas strain isolated from plants.</title>
        <authorList>
            <person name="Sun C."/>
        </authorList>
    </citation>
    <scope>NUCLEOTIDE SEQUENCE [LARGE SCALE GENOMIC DNA]</scope>
    <source>
        <strain evidence="7 8">DSM 19434</strain>
    </source>
</reference>
<dbReference type="PROSITE" id="PS50173">
    <property type="entry name" value="UMUC"/>
    <property type="match status" value="1"/>
</dbReference>
<dbReference type="InterPro" id="IPR001126">
    <property type="entry name" value="UmuC"/>
</dbReference>
<dbReference type="CDD" id="cd01700">
    <property type="entry name" value="PolY_Pol_V_umuC"/>
    <property type="match status" value="1"/>
</dbReference>
<evidence type="ECO:0000256" key="1">
    <source>
        <dbReference type="ARBA" id="ARBA00010945"/>
    </source>
</evidence>
<evidence type="ECO:0000256" key="3">
    <source>
        <dbReference type="ARBA" id="ARBA00023199"/>
    </source>
</evidence>
<dbReference type="InterPro" id="IPR043128">
    <property type="entry name" value="Rev_trsase/Diguanyl_cyclase"/>
</dbReference>
<keyword evidence="8" id="KW-1185">Reference proteome</keyword>
<dbReference type="GO" id="GO:0006281">
    <property type="term" value="P:DNA repair"/>
    <property type="evidence" value="ECO:0007669"/>
    <property type="project" value="UniProtKB-KW"/>
</dbReference>
<dbReference type="Gene3D" id="3.30.70.270">
    <property type="match status" value="1"/>
</dbReference>
<keyword evidence="3" id="KW-0741">SOS mutagenesis</keyword>
<evidence type="ECO:0000259" key="6">
    <source>
        <dbReference type="PROSITE" id="PS50173"/>
    </source>
</evidence>
<keyword evidence="5" id="KW-0742">SOS response</keyword>
<name>A0A3S0W7P9_9GAMM</name>
<dbReference type="RefSeq" id="WP_126943212.1">
    <property type="nucleotide sequence ID" value="NZ_RZHG01000003.1"/>
</dbReference>
<evidence type="ECO:0000256" key="2">
    <source>
        <dbReference type="ARBA" id="ARBA00022763"/>
    </source>
</evidence>
<dbReference type="GO" id="GO:0042276">
    <property type="term" value="P:error-prone translesion synthesis"/>
    <property type="evidence" value="ECO:0007669"/>
    <property type="project" value="TreeGrafter"/>
</dbReference>
<dbReference type="Gene3D" id="1.10.150.20">
    <property type="entry name" value="5' to 3' exonuclease, C-terminal subdomain"/>
    <property type="match status" value="1"/>
</dbReference>
<dbReference type="Pfam" id="PF11799">
    <property type="entry name" value="IMS_C"/>
    <property type="match status" value="1"/>
</dbReference>
<dbReference type="InterPro" id="IPR050116">
    <property type="entry name" value="DNA_polymerase-Y"/>
</dbReference>
<dbReference type="GO" id="GO:0003684">
    <property type="term" value="F:damaged DNA binding"/>
    <property type="evidence" value="ECO:0007669"/>
    <property type="project" value="InterPro"/>
</dbReference>
<proteinExistence type="inferred from homology"/>
<dbReference type="Proteomes" id="UP000287336">
    <property type="component" value="Unassembled WGS sequence"/>
</dbReference>
<comment type="similarity">
    <text evidence="1">Belongs to the DNA polymerase type-Y family.</text>
</comment>
<dbReference type="SUPFAM" id="SSF56672">
    <property type="entry name" value="DNA/RNA polymerases"/>
    <property type="match status" value="1"/>
</dbReference>
<dbReference type="InterPro" id="IPR043502">
    <property type="entry name" value="DNA/RNA_pol_sf"/>
</dbReference>
<evidence type="ECO:0000256" key="4">
    <source>
        <dbReference type="ARBA" id="ARBA00023204"/>
    </source>
</evidence>
<dbReference type="GO" id="GO:0005829">
    <property type="term" value="C:cytosol"/>
    <property type="evidence" value="ECO:0007669"/>
    <property type="project" value="TreeGrafter"/>
</dbReference>
<dbReference type="OrthoDB" id="9808813at2"/>
<dbReference type="PANTHER" id="PTHR11076">
    <property type="entry name" value="DNA REPAIR POLYMERASE UMUC / TRANSFERASE FAMILY MEMBER"/>
    <property type="match status" value="1"/>
</dbReference>
<dbReference type="AlphaFoldDB" id="A0A3S0W7P9"/>
<protein>
    <submittedName>
        <fullName evidence="7">Y-family DNA polymerase</fullName>
    </submittedName>
</protein>
<organism evidence="7 8">
    <name type="scientific">Vreelandella andesensis</name>
    <dbReference type="NCBI Taxonomy" id="447567"/>
    <lineage>
        <taxon>Bacteria</taxon>
        <taxon>Pseudomonadati</taxon>
        <taxon>Pseudomonadota</taxon>
        <taxon>Gammaproteobacteria</taxon>
        <taxon>Oceanospirillales</taxon>
        <taxon>Halomonadaceae</taxon>
        <taxon>Vreelandella</taxon>
    </lineage>
</organism>
<gene>
    <name evidence="7" type="ORF">ELY33_02135</name>
</gene>
<sequence length="448" mass="50188">MIGLVDVNNFYVSCERVFNPALEGKPIGVMSNNDGCVIARSAEMKAMEIPMGTPSFQLEGLRRRGEIHLLSSNYELYGDMSARLAQLLRDSCPEVAPYSIDEMFIYLDGFNDAQCQTLGEVLRRRIRRYLGLPVCVGLAPTHTLAKLANHAAKKQSHYQGVCLLTANSPTTAALLKQLPVSDVWGVGRRIAERLAVSGIHTAWELRACDPKQLRKRFSVVLARTALELGGTPCLEMNALEQPRQRIMTSRSFGKATSLKADLHAALRRHAQRSAEKLRQQKSLTRAVLLFLTTNRHRKDQPQLSPSAMIPLTSPSDDTRIILEAVREGLEQMYRPGFKFVKAGVMLLDLVDAQQYQLSLLQSSTKAHPHLMNTIDTINKRMGQGTIRFGMTDAEAPWQLRCAHRSNRYTTCWDELMEAGTHPGAIAAARVKHEQQRLARAQHWVQSRV</sequence>
<dbReference type="Pfam" id="PF00817">
    <property type="entry name" value="IMS"/>
    <property type="match status" value="1"/>
</dbReference>
<dbReference type="EMBL" id="RZHG01000003">
    <property type="protein sequence ID" value="RUR34047.1"/>
    <property type="molecule type" value="Genomic_DNA"/>
</dbReference>
<dbReference type="Pfam" id="PF11798">
    <property type="entry name" value="IMS_HHH"/>
    <property type="match status" value="1"/>
</dbReference>
<dbReference type="GO" id="GO:0009432">
    <property type="term" value="P:SOS response"/>
    <property type="evidence" value="ECO:0007669"/>
    <property type="project" value="UniProtKB-KW"/>
</dbReference>
<dbReference type="Pfam" id="PF13438">
    <property type="entry name" value="DUF4113"/>
    <property type="match status" value="1"/>
</dbReference>
<dbReference type="InterPro" id="IPR017961">
    <property type="entry name" value="DNA_pol_Y-fam_little_finger"/>
</dbReference>
<evidence type="ECO:0000256" key="5">
    <source>
        <dbReference type="ARBA" id="ARBA00023236"/>
    </source>
</evidence>
<keyword evidence="4" id="KW-0234">DNA repair</keyword>
<dbReference type="InterPro" id="IPR025188">
    <property type="entry name" value="DUF4113"/>
</dbReference>
<evidence type="ECO:0000313" key="8">
    <source>
        <dbReference type="Proteomes" id="UP000287336"/>
    </source>
</evidence>